<dbReference type="AlphaFoldDB" id="A0A9P5SPS8"/>
<evidence type="ECO:0000313" key="1">
    <source>
        <dbReference type="EMBL" id="KAF9333496.1"/>
    </source>
</evidence>
<name>A0A9P5SPS8_9FUNG</name>
<dbReference type="Proteomes" id="UP000696485">
    <property type="component" value="Unassembled WGS sequence"/>
</dbReference>
<protein>
    <submittedName>
        <fullName evidence="1">Uncharacterized protein</fullName>
    </submittedName>
</protein>
<keyword evidence="2" id="KW-1185">Reference proteome</keyword>
<evidence type="ECO:0000313" key="2">
    <source>
        <dbReference type="Proteomes" id="UP000696485"/>
    </source>
</evidence>
<dbReference type="EMBL" id="JAAAUY010000199">
    <property type="protein sequence ID" value="KAF9333496.1"/>
    <property type="molecule type" value="Genomic_DNA"/>
</dbReference>
<organism evidence="1 2">
    <name type="scientific">Podila minutissima</name>
    <dbReference type="NCBI Taxonomy" id="64525"/>
    <lineage>
        <taxon>Eukaryota</taxon>
        <taxon>Fungi</taxon>
        <taxon>Fungi incertae sedis</taxon>
        <taxon>Mucoromycota</taxon>
        <taxon>Mortierellomycotina</taxon>
        <taxon>Mortierellomycetes</taxon>
        <taxon>Mortierellales</taxon>
        <taxon>Mortierellaceae</taxon>
        <taxon>Podila</taxon>
    </lineage>
</organism>
<comment type="caution">
    <text evidence="1">The sequence shown here is derived from an EMBL/GenBank/DDBJ whole genome shotgun (WGS) entry which is preliminary data.</text>
</comment>
<proteinExistence type="predicted"/>
<accession>A0A9P5SPS8</accession>
<sequence>TLKMSYPFAVDDILSYAQPMKANDNRVYISALSDYKYMAPELCMVEGEDEECSTKTRSPDCIEDSTEYII</sequence>
<gene>
    <name evidence="1" type="ORF">BG006_003508</name>
</gene>
<feature type="non-terminal residue" evidence="1">
    <location>
        <position position="1"/>
    </location>
</feature>
<reference evidence="1" key="1">
    <citation type="journal article" date="2020" name="Fungal Divers.">
        <title>Resolving the Mortierellaceae phylogeny through synthesis of multi-gene phylogenetics and phylogenomics.</title>
        <authorList>
            <person name="Vandepol N."/>
            <person name="Liber J."/>
            <person name="Desiro A."/>
            <person name="Na H."/>
            <person name="Kennedy M."/>
            <person name="Barry K."/>
            <person name="Grigoriev I.V."/>
            <person name="Miller A.N."/>
            <person name="O'Donnell K."/>
            <person name="Stajich J.E."/>
            <person name="Bonito G."/>
        </authorList>
    </citation>
    <scope>NUCLEOTIDE SEQUENCE</scope>
    <source>
        <strain evidence="1">NVP1</strain>
    </source>
</reference>